<dbReference type="InterPro" id="IPR012933">
    <property type="entry name" value="HicA_mRNA_interferase"/>
</dbReference>
<dbReference type="GO" id="GO:0003729">
    <property type="term" value="F:mRNA binding"/>
    <property type="evidence" value="ECO:0007669"/>
    <property type="project" value="InterPro"/>
</dbReference>
<evidence type="ECO:0000313" key="2">
    <source>
        <dbReference type="Proteomes" id="UP000319783"/>
    </source>
</evidence>
<dbReference type="Pfam" id="PF07927">
    <property type="entry name" value="HicA_toxin"/>
    <property type="match status" value="1"/>
</dbReference>
<sequence>MSKAEKLLKRFLSKPKDFTYNELKKLLAGFGYENISSGKTAGSRVTFISSETKHIIKLHKPHPRSELKRYQLDYIEETLRDKGVI</sequence>
<dbReference type="AlphaFoldDB" id="A0A533Q7T0"/>
<protein>
    <submittedName>
        <fullName evidence="1">HicA protein</fullName>
    </submittedName>
</protein>
<accession>A0A533Q7T0</accession>
<reference evidence="1 2" key="1">
    <citation type="submission" date="2019-04" db="EMBL/GenBank/DDBJ databases">
        <title>Genome of a novel bacterium Candidatus Jettenia ecosi reconstructed from metagenome of an anammox bioreactor.</title>
        <authorList>
            <person name="Mardanov A.V."/>
            <person name="Beletsky A.V."/>
            <person name="Ravin N.V."/>
            <person name="Botchkova E.A."/>
            <person name="Litti Y.V."/>
            <person name="Nozhevnikova A.N."/>
        </authorList>
    </citation>
    <scope>NUCLEOTIDE SEQUENCE [LARGE SCALE GENOMIC DNA]</scope>
    <source>
        <strain evidence="1">J2</strain>
    </source>
</reference>
<proteinExistence type="predicted"/>
<name>A0A533Q7T0_9BACT</name>
<dbReference type="EMBL" id="SULG01000085">
    <property type="protein sequence ID" value="TLD40698.1"/>
    <property type="molecule type" value="Genomic_DNA"/>
</dbReference>
<dbReference type="Proteomes" id="UP000319783">
    <property type="component" value="Unassembled WGS sequence"/>
</dbReference>
<gene>
    <name evidence="1" type="ORF">JETT_3030</name>
</gene>
<organism evidence="1 2">
    <name type="scientific">Candidatus Jettenia ecosi</name>
    <dbReference type="NCBI Taxonomy" id="2494326"/>
    <lineage>
        <taxon>Bacteria</taxon>
        <taxon>Pseudomonadati</taxon>
        <taxon>Planctomycetota</taxon>
        <taxon>Candidatus Brocadiia</taxon>
        <taxon>Candidatus Brocadiales</taxon>
        <taxon>Candidatus Brocadiaceae</taxon>
        <taxon>Candidatus Jettenia</taxon>
    </lineage>
</organism>
<evidence type="ECO:0000313" key="1">
    <source>
        <dbReference type="EMBL" id="TLD40698.1"/>
    </source>
</evidence>
<comment type="caution">
    <text evidence="1">The sequence shown here is derived from an EMBL/GenBank/DDBJ whole genome shotgun (WGS) entry which is preliminary data.</text>
</comment>